<accession>A0A1E2V6W9</accession>
<evidence type="ECO:0000313" key="2">
    <source>
        <dbReference type="Proteomes" id="UP000094291"/>
    </source>
</evidence>
<gene>
    <name evidence="1" type="ORF">BFW38_03390</name>
</gene>
<proteinExistence type="predicted"/>
<name>A0A1E2V6W9_9GAMM</name>
<reference evidence="1 2" key="1">
    <citation type="submission" date="2016-08" db="EMBL/GenBank/DDBJ databases">
        <authorList>
            <person name="Seilhamer J.J."/>
        </authorList>
    </citation>
    <scope>NUCLEOTIDE SEQUENCE [LARGE SCALE GENOMIC DNA]</scope>
    <source>
        <strain evidence="1 2">PH27A</strain>
    </source>
</reference>
<dbReference type="AlphaFoldDB" id="A0A1E2V6W9"/>
<sequence length="273" mass="30450">MANLRILAENLWDQAELTASSQAMPVDYTQRSERPFVWRSTSAQSQTLTATLPAAAYLDCIALARHNLGGLGLWRIELLLADQVVYDSSTVSTGMLIPAGVFRAGIDAWGATYNDRLPNTSSLGIHWLPGPLAADTFRLTLMSEGVDYLEVGRVFAGLSWSPQYNLNWSPQVEWQEDAEHAMTEGGSLRTVGSGRLRRHFALQLDWLNASDRQMLVTDLARMGMRADLLVALYPDEEGLNALEHTMVCRRDATISHTHNMLRNWQTSLSFLEV</sequence>
<protein>
    <submittedName>
        <fullName evidence="1">Uncharacterized protein</fullName>
    </submittedName>
</protein>
<dbReference type="EMBL" id="MDTQ01000001">
    <property type="protein sequence ID" value="ODC02731.1"/>
    <property type="molecule type" value="Genomic_DNA"/>
</dbReference>
<dbReference type="STRING" id="197479.BFW38_03390"/>
<dbReference type="Proteomes" id="UP000094291">
    <property type="component" value="Unassembled WGS sequence"/>
</dbReference>
<dbReference type="RefSeq" id="WP_068997126.1">
    <property type="nucleotide sequence ID" value="NZ_MDTQ01000001.1"/>
</dbReference>
<dbReference type="OrthoDB" id="6152791at2"/>
<keyword evidence="2" id="KW-1185">Reference proteome</keyword>
<comment type="caution">
    <text evidence="1">The sequence shown here is derived from an EMBL/GenBank/DDBJ whole genome shotgun (WGS) entry which is preliminary data.</text>
</comment>
<evidence type="ECO:0000313" key="1">
    <source>
        <dbReference type="EMBL" id="ODC02731.1"/>
    </source>
</evidence>
<organism evidence="1 2">
    <name type="scientific">Terasakiispira papahanaumokuakeensis</name>
    <dbReference type="NCBI Taxonomy" id="197479"/>
    <lineage>
        <taxon>Bacteria</taxon>
        <taxon>Pseudomonadati</taxon>
        <taxon>Pseudomonadota</taxon>
        <taxon>Gammaproteobacteria</taxon>
        <taxon>Oceanospirillales</taxon>
        <taxon>Terasakiispira</taxon>
    </lineage>
</organism>